<dbReference type="Proteomes" id="UP001607302">
    <property type="component" value="Unassembled WGS sequence"/>
</dbReference>
<organism evidence="1 2">
    <name type="scientific">Vespula squamosa</name>
    <name type="common">Southern yellow jacket</name>
    <name type="synonym">Wasp</name>
    <dbReference type="NCBI Taxonomy" id="30214"/>
    <lineage>
        <taxon>Eukaryota</taxon>
        <taxon>Metazoa</taxon>
        <taxon>Ecdysozoa</taxon>
        <taxon>Arthropoda</taxon>
        <taxon>Hexapoda</taxon>
        <taxon>Insecta</taxon>
        <taxon>Pterygota</taxon>
        <taxon>Neoptera</taxon>
        <taxon>Endopterygota</taxon>
        <taxon>Hymenoptera</taxon>
        <taxon>Apocrita</taxon>
        <taxon>Aculeata</taxon>
        <taxon>Vespoidea</taxon>
        <taxon>Vespidae</taxon>
        <taxon>Vespinae</taxon>
        <taxon>Vespula</taxon>
    </lineage>
</organism>
<protein>
    <submittedName>
        <fullName evidence="1">Uncharacterized protein</fullName>
    </submittedName>
</protein>
<evidence type="ECO:0000313" key="2">
    <source>
        <dbReference type="Proteomes" id="UP001607302"/>
    </source>
</evidence>
<proteinExistence type="predicted"/>
<reference evidence="1 2" key="1">
    <citation type="journal article" date="2024" name="Ann. Entomol. Soc. Am.">
        <title>Genomic analyses of the southern and eastern yellowjacket wasps (Hymenoptera: Vespidae) reveal evolutionary signatures of social life.</title>
        <authorList>
            <person name="Catto M.A."/>
            <person name="Caine P.B."/>
            <person name="Orr S.E."/>
            <person name="Hunt B.G."/>
            <person name="Goodisman M.A.D."/>
        </authorList>
    </citation>
    <scope>NUCLEOTIDE SEQUENCE [LARGE SCALE GENOMIC DNA]</scope>
    <source>
        <strain evidence="1">233</strain>
        <tissue evidence="1">Head and thorax</tissue>
    </source>
</reference>
<gene>
    <name evidence="1" type="ORF">V1478_018975</name>
</gene>
<dbReference type="AlphaFoldDB" id="A0ABD1ZSW5"/>
<sequence>MISCHTWDSLNISAVRSAPSVNQPRPTSGRRPSCTPVYLSYVFESSTEIHGSTNMKITFLTSLARI</sequence>
<comment type="caution">
    <text evidence="1">The sequence shown here is derived from an EMBL/GenBank/DDBJ whole genome shotgun (WGS) entry which is preliminary data.</text>
</comment>
<accession>A0ABD1ZSW5</accession>
<dbReference type="EMBL" id="JAUDFV010000174">
    <property type="protein sequence ID" value="KAL2711474.1"/>
    <property type="molecule type" value="Genomic_DNA"/>
</dbReference>
<evidence type="ECO:0000313" key="1">
    <source>
        <dbReference type="EMBL" id="KAL2711474.1"/>
    </source>
</evidence>
<keyword evidence="2" id="KW-1185">Reference proteome</keyword>
<name>A0ABD1ZSW5_VESSQ</name>